<name>A0ABR2AAC6_9ROSI</name>
<dbReference type="Proteomes" id="UP001396334">
    <property type="component" value="Unassembled WGS sequence"/>
</dbReference>
<reference evidence="1 2" key="1">
    <citation type="journal article" date="2024" name="G3 (Bethesda)">
        <title>Genome assembly of Hibiscus sabdariffa L. provides insights into metabolisms of medicinal natural products.</title>
        <authorList>
            <person name="Kim T."/>
        </authorList>
    </citation>
    <scope>NUCLEOTIDE SEQUENCE [LARGE SCALE GENOMIC DNA]</scope>
    <source>
        <strain evidence="1">TK-2024</strain>
        <tissue evidence="1">Old leaves</tissue>
    </source>
</reference>
<sequence length="139" mass="15589">MLSASDSEGENNHCQMSTKVKNVLIESVISPNLKHGQKRKNFSNTSSPNDLDVLSIYGKTMADRSYPLFQPKNELGEPKTTRPGNSFSKLNEELVSLKNFTTGLLLFFFRNTTVYSPSNSKSTSGNQRFWTHPCNAFMS</sequence>
<comment type="caution">
    <text evidence="1">The sequence shown here is derived from an EMBL/GenBank/DDBJ whole genome shotgun (WGS) entry which is preliminary data.</text>
</comment>
<accession>A0ABR2AAC6</accession>
<keyword evidence="2" id="KW-1185">Reference proteome</keyword>
<dbReference type="EMBL" id="JBBPBN010000304">
    <property type="protein sequence ID" value="KAK8489717.1"/>
    <property type="molecule type" value="Genomic_DNA"/>
</dbReference>
<organism evidence="1 2">
    <name type="scientific">Hibiscus sabdariffa</name>
    <name type="common">roselle</name>
    <dbReference type="NCBI Taxonomy" id="183260"/>
    <lineage>
        <taxon>Eukaryota</taxon>
        <taxon>Viridiplantae</taxon>
        <taxon>Streptophyta</taxon>
        <taxon>Embryophyta</taxon>
        <taxon>Tracheophyta</taxon>
        <taxon>Spermatophyta</taxon>
        <taxon>Magnoliopsida</taxon>
        <taxon>eudicotyledons</taxon>
        <taxon>Gunneridae</taxon>
        <taxon>Pentapetalae</taxon>
        <taxon>rosids</taxon>
        <taxon>malvids</taxon>
        <taxon>Malvales</taxon>
        <taxon>Malvaceae</taxon>
        <taxon>Malvoideae</taxon>
        <taxon>Hibiscus</taxon>
    </lineage>
</organism>
<gene>
    <name evidence="1" type="ORF">V6N11_014365</name>
</gene>
<protein>
    <submittedName>
        <fullName evidence="1">Uncharacterized protein</fullName>
    </submittedName>
</protein>
<evidence type="ECO:0000313" key="2">
    <source>
        <dbReference type="Proteomes" id="UP001396334"/>
    </source>
</evidence>
<proteinExistence type="predicted"/>
<evidence type="ECO:0000313" key="1">
    <source>
        <dbReference type="EMBL" id="KAK8489717.1"/>
    </source>
</evidence>